<evidence type="ECO:0000313" key="2">
    <source>
        <dbReference type="Proteomes" id="UP001146120"/>
    </source>
</evidence>
<evidence type="ECO:0008006" key="3">
    <source>
        <dbReference type="Google" id="ProtNLM"/>
    </source>
</evidence>
<accession>A0AAV2Z0W1</accession>
<evidence type="ECO:0000313" key="1">
    <source>
        <dbReference type="EMBL" id="DAZ98369.1"/>
    </source>
</evidence>
<keyword evidence="2" id="KW-1185">Reference proteome</keyword>
<feature type="non-terminal residue" evidence="1">
    <location>
        <position position="1"/>
    </location>
</feature>
<dbReference type="AlphaFoldDB" id="A0AAV2Z0W1"/>
<proteinExistence type="predicted"/>
<gene>
    <name evidence="1" type="ORF">N0F65_000688</name>
</gene>
<protein>
    <recommendedName>
        <fullName evidence="3">Integrase zinc-binding domain-containing protein</fullName>
    </recommendedName>
</protein>
<reference evidence="1" key="1">
    <citation type="submission" date="2022-11" db="EMBL/GenBank/DDBJ databases">
        <authorList>
            <person name="Morgan W.R."/>
            <person name="Tartar A."/>
        </authorList>
    </citation>
    <scope>NUCLEOTIDE SEQUENCE</scope>
    <source>
        <strain evidence="1">ARSEF 373</strain>
    </source>
</reference>
<reference evidence="1" key="2">
    <citation type="journal article" date="2023" name="Microbiol Resour">
        <title>Decontamination and Annotation of the Draft Genome Sequence of the Oomycete Lagenidium giganteum ARSEF 373.</title>
        <authorList>
            <person name="Morgan W.R."/>
            <person name="Tartar A."/>
        </authorList>
    </citation>
    <scope>NUCLEOTIDE SEQUENCE</scope>
    <source>
        <strain evidence="1">ARSEF 373</strain>
    </source>
</reference>
<organism evidence="1 2">
    <name type="scientific">Lagenidium giganteum</name>
    <dbReference type="NCBI Taxonomy" id="4803"/>
    <lineage>
        <taxon>Eukaryota</taxon>
        <taxon>Sar</taxon>
        <taxon>Stramenopiles</taxon>
        <taxon>Oomycota</taxon>
        <taxon>Peronosporomycetes</taxon>
        <taxon>Pythiales</taxon>
        <taxon>Pythiaceae</taxon>
    </lineage>
</organism>
<sequence length="85" mass="9426">FRSIVEFIDACVDCNTGRGKPPFAGQSPGNLDPSQPFQMVAMDFAIPLPITHQSNEERLLSTRLFSGGYGAQEIVRHDRDPRCMS</sequence>
<dbReference type="Proteomes" id="UP001146120">
    <property type="component" value="Unassembled WGS sequence"/>
</dbReference>
<comment type="caution">
    <text evidence="1">The sequence shown here is derived from an EMBL/GenBank/DDBJ whole genome shotgun (WGS) entry which is preliminary data.</text>
</comment>
<dbReference type="EMBL" id="DAKRPA010000108">
    <property type="protein sequence ID" value="DAZ98369.1"/>
    <property type="molecule type" value="Genomic_DNA"/>
</dbReference>
<name>A0AAV2Z0W1_9STRA</name>